<reference evidence="2 3" key="1">
    <citation type="submission" date="2019-03" db="EMBL/GenBank/DDBJ databases">
        <title>Genomic Encyclopedia of Type Strains, Phase IV (KMG-IV): sequencing the most valuable type-strain genomes for metagenomic binning, comparative biology and taxonomic classification.</title>
        <authorList>
            <person name="Goeker M."/>
        </authorList>
    </citation>
    <scope>NUCLEOTIDE SEQUENCE [LARGE SCALE GENOMIC DNA]</scope>
    <source>
        <strain evidence="2 3">DSM 18555</strain>
    </source>
</reference>
<gene>
    <name evidence="2" type="ORF">EV677_2926</name>
</gene>
<dbReference type="RefSeq" id="WP_112993216.1">
    <property type="nucleotide sequence ID" value="NZ_PTLZ01000006.1"/>
</dbReference>
<keyword evidence="1" id="KW-0472">Membrane</keyword>
<protein>
    <submittedName>
        <fullName evidence="2">Uncharacterized protein</fullName>
    </submittedName>
</protein>
<dbReference type="EMBL" id="SNWF01000009">
    <property type="protein sequence ID" value="TDN87670.1"/>
    <property type="molecule type" value="Genomic_DNA"/>
</dbReference>
<dbReference type="OrthoDB" id="8859199at2"/>
<evidence type="ECO:0000256" key="1">
    <source>
        <dbReference type="SAM" id="Phobius"/>
    </source>
</evidence>
<organism evidence="2 3">
    <name type="scientific">Herminiimonas fonticola</name>
    <dbReference type="NCBI Taxonomy" id="303380"/>
    <lineage>
        <taxon>Bacteria</taxon>
        <taxon>Pseudomonadati</taxon>
        <taxon>Pseudomonadota</taxon>
        <taxon>Betaproteobacteria</taxon>
        <taxon>Burkholderiales</taxon>
        <taxon>Oxalobacteraceae</taxon>
        <taxon>Herminiimonas</taxon>
    </lineage>
</organism>
<dbReference type="AlphaFoldDB" id="A0A4R6G1Q3"/>
<feature type="transmembrane region" description="Helical" evidence="1">
    <location>
        <begin position="61"/>
        <end position="78"/>
    </location>
</feature>
<keyword evidence="3" id="KW-1185">Reference proteome</keyword>
<sequence length="79" mass="9072">MTTSNNPSNIAYASYDQIPWFRKRWFAIISILVFIPAFLVIAFTGDVYFERKGEIKTIPGYSKFLVLGFFVLAIILQMA</sequence>
<evidence type="ECO:0000313" key="2">
    <source>
        <dbReference type="EMBL" id="TDN87670.1"/>
    </source>
</evidence>
<dbReference type="Proteomes" id="UP000294737">
    <property type="component" value="Unassembled WGS sequence"/>
</dbReference>
<accession>A0A4R6G1Q3</accession>
<comment type="caution">
    <text evidence="2">The sequence shown here is derived from an EMBL/GenBank/DDBJ whole genome shotgun (WGS) entry which is preliminary data.</text>
</comment>
<feature type="transmembrane region" description="Helical" evidence="1">
    <location>
        <begin position="25"/>
        <end position="49"/>
    </location>
</feature>
<keyword evidence="1" id="KW-0812">Transmembrane</keyword>
<name>A0A4R6G1Q3_9BURK</name>
<evidence type="ECO:0000313" key="3">
    <source>
        <dbReference type="Proteomes" id="UP000294737"/>
    </source>
</evidence>
<proteinExistence type="predicted"/>
<keyword evidence="1" id="KW-1133">Transmembrane helix</keyword>